<dbReference type="NCBIfam" id="TIGR02180">
    <property type="entry name" value="GRX_euk"/>
    <property type="match status" value="1"/>
</dbReference>
<dbReference type="GO" id="GO:0034599">
    <property type="term" value="P:cellular response to oxidative stress"/>
    <property type="evidence" value="ECO:0007669"/>
    <property type="project" value="TreeGrafter"/>
</dbReference>
<gene>
    <name evidence="6" type="ORF">N0F65_001605</name>
</gene>
<evidence type="ECO:0000259" key="5">
    <source>
        <dbReference type="Pfam" id="PF00462"/>
    </source>
</evidence>
<dbReference type="GO" id="GO:0015038">
    <property type="term" value="F:glutathione disulfide oxidoreductase activity"/>
    <property type="evidence" value="ECO:0007669"/>
    <property type="project" value="TreeGrafter"/>
</dbReference>
<keyword evidence="3" id="KW-1015">Disulfide bond</keyword>
<protein>
    <recommendedName>
        <fullName evidence="5">Glutaredoxin domain-containing protein</fullName>
    </recommendedName>
</protein>
<evidence type="ECO:0000256" key="4">
    <source>
        <dbReference type="ARBA" id="ARBA00023284"/>
    </source>
</evidence>
<dbReference type="InterPro" id="IPR002109">
    <property type="entry name" value="Glutaredoxin"/>
</dbReference>
<dbReference type="PROSITE" id="PS51354">
    <property type="entry name" value="GLUTAREDOXIN_2"/>
    <property type="match status" value="1"/>
</dbReference>
<feature type="domain" description="Glutaredoxin" evidence="5">
    <location>
        <begin position="48"/>
        <end position="110"/>
    </location>
</feature>
<dbReference type="InterPro" id="IPR036249">
    <property type="entry name" value="Thioredoxin-like_sf"/>
</dbReference>
<evidence type="ECO:0000256" key="1">
    <source>
        <dbReference type="ARBA" id="ARBA00022448"/>
    </source>
</evidence>
<dbReference type="InterPro" id="IPR011767">
    <property type="entry name" value="GLR_AS"/>
</dbReference>
<keyword evidence="7" id="KW-1185">Reference proteome</keyword>
<keyword evidence="2" id="KW-0249">Electron transport</keyword>
<name>A0AAV2Z4Y9_9STRA</name>
<comment type="caution">
    <text evidence="6">The sequence shown here is derived from an EMBL/GenBank/DDBJ whole genome shotgun (WGS) entry which is preliminary data.</text>
</comment>
<dbReference type="CDD" id="cd03419">
    <property type="entry name" value="GRX_GRXh_1_2_like"/>
    <property type="match status" value="1"/>
</dbReference>
<sequence length="131" mass="14951">MSLHAAFTWRPPSPRSPYVSLLARYDNEERDRLLRRVRSQAAIKNTKVLVFSKTYCPHCARVKALFEDLEANHEVVELDTRPDGAEIQALLLEMTKQRTVPNVFIKGKHIGGCDDTIELYANNELEALLKS</sequence>
<dbReference type="FunFam" id="3.40.30.10:FF:000093">
    <property type="entry name" value="Glutaredoxin 2"/>
    <property type="match status" value="1"/>
</dbReference>
<dbReference type="PANTHER" id="PTHR45694">
    <property type="entry name" value="GLUTAREDOXIN 2"/>
    <property type="match status" value="1"/>
</dbReference>
<organism evidence="6 7">
    <name type="scientific">Lagenidium giganteum</name>
    <dbReference type="NCBI Taxonomy" id="4803"/>
    <lineage>
        <taxon>Eukaryota</taxon>
        <taxon>Sar</taxon>
        <taxon>Stramenopiles</taxon>
        <taxon>Oomycota</taxon>
        <taxon>Peronosporomycetes</taxon>
        <taxon>Pythiales</taxon>
        <taxon>Pythiaceae</taxon>
    </lineage>
</organism>
<dbReference type="Proteomes" id="UP001146120">
    <property type="component" value="Unassembled WGS sequence"/>
</dbReference>
<dbReference type="PRINTS" id="PR00160">
    <property type="entry name" value="GLUTAREDOXIN"/>
</dbReference>
<dbReference type="PROSITE" id="PS00195">
    <property type="entry name" value="GLUTAREDOXIN_1"/>
    <property type="match status" value="1"/>
</dbReference>
<dbReference type="GO" id="GO:0005737">
    <property type="term" value="C:cytoplasm"/>
    <property type="evidence" value="ECO:0007669"/>
    <property type="project" value="TreeGrafter"/>
</dbReference>
<evidence type="ECO:0000313" key="7">
    <source>
        <dbReference type="Proteomes" id="UP001146120"/>
    </source>
</evidence>
<evidence type="ECO:0000256" key="2">
    <source>
        <dbReference type="ARBA" id="ARBA00022982"/>
    </source>
</evidence>
<dbReference type="InterPro" id="IPR011899">
    <property type="entry name" value="Glutaredoxin_euk/vir"/>
</dbReference>
<dbReference type="Gene3D" id="3.40.30.10">
    <property type="entry name" value="Glutaredoxin"/>
    <property type="match status" value="1"/>
</dbReference>
<evidence type="ECO:0000256" key="3">
    <source>
        <dbReference type="ARBA" id="ARBA00023157"/>
    </source>
</evidence>
<dbReference type="SUPFAM" id="SSF52833">
    <property type="entry name" value="Thioredoxin-like"/>
    <property type="match status" value="1"/>
</dbReference>
<dbReference type="InterPro" id="IPR014025">
    <property type="entry name" value="Glutaredoxin_subgr"/>
</dbReference>
<keyword evidence="1" id="KW-0813">Transport</keyword>
<dbReference type="Pfam" id="PF00462">
    <property type="entry name" value="Glutaredoxin"/>
    <property type="match status" value="1"/>
</dbReference>
<reference evidence="6" key="1">
    <citation type="submission" date="2022-11" db="EMBL/GenBank/DDBJ databases">
        <authorList>
            <person name="Morgan W.R."/>
            <person name="Tartar A."/>
        </authorList>
    </citation>
    <scope>NUCLEOTIDE SEQUENCE</scope>
    <source>
        <strain evidence="6">ARSEF 373</strain>
    </source>
</reference>
<keyword evidence="4" id="KW-0676">Redox-active center</keyword>
<proteinExistence type="predicted"/>
<dbReference type="PANTHER" id="PTHR45694:SF18">
    <property type="entry name" value="GLUTAREDOXIN-1-RELATED"/>
    <property type="match status" value="1"/>
</dbReference>
<evidence type="ECO:0000313" key="6">
    <source>
        <dbReference type="EMBL" id="DBA01366.1"/>
    </source>
</evidence>
<accession>A0AAV2Z4Y9</accession>
<dbReference type="EMBL" id="DAKRPA010000049">
    <property type="protein sequence ID" value="DBA01366.1"/>
    <property type="molecule type" value="Genomic_DNA"/>
</dbReference>
<dbReference type="AlphaFoldDB" id="A0AAV2Z4Y9"/>
<reference evidence="6" key="2">
    <citation type="journal article" date="2023" name="Microbiol Resour">
        <title>Decontamination and Annotation of the Draft Genome Sequence of the Oomycete Lagenidium giganteum ARSEF 373.</title>
        <authorList>
            <person name="Morgan W.R."/>
            <person name="Tartar A."/>
        </authorList>
    </citation>
    <scope>NUCLEOTIDE SEQUENCE</scope>
    <source>
        <strain evidence="6">ARSEF 373</strain>
    </source>
</reference>